<dbReference type="Gene3D" id="3.20.20.210">
    <property type="match status" value="1"/>
</dbReference>
<proteinExistence type="predicted"/>
<dbReference type="InterPro" id="IPR052024">
    <property type="entry name" value="Methanogen_methyltrans"/>
</dbReference>
<comment type="caution">
    <text evidence="2">The sequence shown here is derived from an EMBL/GenBank/DDBJ whole genome shotgun (WGS) entry which is preliminary data.</text>
</comment>
<dbReference type="EMBL" id="WJJP01000461">
    <property type="protein sequence ID" value="MBD3325741.1"/>
    <property type="molecule type" value="Genomic_DNA"/>
</dbReference>
<dbReference type="InterPro" id="IPR038071">
    <property type="entry name" value="UROD/MetE-like_sf"/>
</dbReference>
<reference evidence="2" key="1">
    <citation type="submission" date="2019-11" db="EMBL/GenBank/DDBJ databases">
        <title>Microbial mats filling the niche in hypersaline microbial mats.</title>
        <authorList>
            <person name="Wong H.L."/>
            <person name="Macleod F.I."/>
            <person name="White R.A. III"/>
            <person name="Burns B.P."/>
        </authorList>
    </citation>
    <scope>NUCLEOTIDE SEQUENCE</scope>
    <source>
        <strain evidence="2">Rbin_158</strain>
    </source>
</reference>
<evidence type="ECO:0000313" key="3">
    <source>
        <dbReference type="Proteomes" id="UP000649604"/>
    </source>
</evidence>
<dbReference type="InterPro" id="IPR000257">
    <property type="entry name" value="Uroporphyrinogen_deCOase"/>
</dbReference>
<dbReference type="PANTHER" id="PTHR47099">
    <property type="entry name" value="METHYLCOBAMIDE:COM METHYLTRANSFERASE MTBA"/>
    <property type="match status" value="1"/>
</dbReference>
<name>A0A9D5Q7C6_9BACT</name>
<dbReference type="AlphaFoldDB" id="A0A9D5Q7C6"/>
<dbReference type="PANTHER" id="PTHR47099:SF1">
    <property type="entry name" value="METHYLCOBAMIDE:COM METHYLTRANSFERASE MTBA"/>
    <property type="match status" value="1"/>
</dbReference>
<dbReference type="GO" id="GO:0004853">
    <property type="term" value="F:uroporphyrinogen decarboxylase activity"/>
    <property type="evidence" value="ECO:0007669"/>
    <property type="project" value="InterPro"/>
</dbReference>
<dbReference type="Pfam" id="PF01208">
    <property type="entry name" value="URO-D"/>
    <property type="match status" value="1"/>
</dbReference>
<protein>
    <recommendedName>
        <fullName evidence="1">Uroporphyrinogen decarboxylase (URO-D) domain-containing protein</fullName>
    </recommendedName>
</protein>
<gene>
    <name evidence="2" type="ORF">GF339_14235</name>
</gene>
<accession>A0A9D5Q7C6</accession>
<dbReference type="SUPFAM" id="SSF51726">
    <property type="entry name" value="UROD/MetE-like"/>
    <property type="match status" value="1"/>
</dbReference>
<sequence>MQPMTSKERIHAVLRHQMPDRVPINEFIYSRNLYQEVIGHKPAFYNAEDVMDCAHTLGLDSTIMPIGGFAGIRNFDEGQKRFQDEWMITYQKEEEVSWPGDVPVGFPLKDRADWKNYTMPDIHKQGRLAQIEIAVRKAREYEMAVFGVIRGPFTATWLLFGYEQFSMLLFEDPDLIDDVIAAVTDFFIGGGKMLVEAGVDAVLFADDYGGATGPLMSPAHYRKHVWPQLSRLVTAIHATGAPVIMHSDGDLRKLLPDIAPTGIAGYHPMERKANMDLAQIKRDYGQQLVLIGNVDNQGVLVNGSVDEVIAATKACLRIGAPGGGYILGSDHSVHDDMPNANIFAMIETGKQYGAYPLQL</sequence>
<dbReference type="GO" id="GO:0006779">
    <property type="term" value="P:porphyrin-containing compound biosynthetic process"/>
    <property type="evidence" value="ECO:0007669"/>
    <property type="project" value="InterPro"/>
</dbReference>
<evidence type="ECO:0000259" key="1">
    <source>
        <dbReference type="Pfam" id="PF01208"/>
    </source>
</evidence>
<dbReference type="Proteomes" id="UP000649604">
    <property type="component" value="Unassembled WGS sequence"/>
</dbReference>
<feature type="domain" description="Uroporphyrinogen decarboxylase (URO-D)" evidence="1">
    <location>
        <begin position="107"/>
        <end position="352"/>
    </location>
</feature>
<evidence type="ECO:0000313" key="2">
    <source>
        <dbReference type="EMBL" id="MBD3325741.1"/>
    </source>
</evidence>
<organism evidence="2 3">
    <name type="scientific">candidate division KSB3 bacterium</name>
    <dbReference type="NCBI Taxonomy" id="2044937"/>
    <lineage>
        <taxon>Bacteria</taxon>
        <taxon>candidate division KSB3</taxon>
    </lineage>
</organism>